<dbReference type="PRINTS" id="PR00411">
    <property type="entry name" value="PNDRDTASEI"/>
</dbReference>
<dbReference type="InterPro" id="IPR016156">
    <property type="entry name" value="FAD/NAD-linked_Rdtase_dimer_sf"/>
</dbReference>
<dbReference type="InterPro" id="IPR036188">
    <property type="entry name" value="FAD/NAD-bd_sf"/>
</dbReference>
<dbReference type="SUPFAM" id="SSF55424">
    <property type="entry name" value="FAD/NAD-linked reductases, dimerisation (C-terminal) domain"/>
    <property type="match status" value="1"/>
</dbReference>
<proteinExistence type="predicted"/>
<dbReference type="PRINTS" id="PR00368">
    <property type="entry name" value="FADPNR"/>
</dbReference>
<dbReference type="PANTHER" id="PTHR43557:SF2">
    <property type="entry name" value="RIESKE DOMAIN-CONTAINING PROTEIN-RELATED"/>
    <property type="match status" value="1"/>
</dbReference>
<feature type="domain" description="FAD/NAD(P)-binding" evidence="5">
    <location>
        <begin position="5"/>
        <end position="305"/>
    </location>
</feature>
<dbReference type="Pfam" id="PF07992">
    <property type="entry name" value="Pyr_redox_2"/>
    <property type="match status" value="1"/>
</dbReference>
<dbReference type="SUPFAM" id="SSF51905">
    <property type="entry name" value="FAD/NAD(P)-binding domain"/>
    <property type="match status" value="2"/>
</dbReference>
<comment type="cofactor">
    <cofactor evidence="1">
        <name>FAD</name>
        <dbReference type="ChEBI" id="CHEBI:57692"/>
    </cofactor>
</comment>
<dbReference type="RefSeq" id="WP_176780775.1">
    <property type="nucleotide sequence ID" value="NZ_FNQV01000013.1"/>
</dbReference>
<name>A0A1H4CMV0_9ACTO</name>
<keyword evidence="2" id="KW-0285">Flavoprotein</keyword>
<keyword evidence="3" id="KW-0274">FAD</keyword>
<sequence length="409" mass="42604">MSVSSVVIIGGGISGFSCARELRAGGFTGSLTIVDPEGLPYDRPPLSKELLTGEFATDDTLLAPASWYEDNDVAIVTDRADRIEPDTGRIVLESGDALQPDAIVLATGGSARRLAIPGGDLPGILTLRTKADSLALKERLVPGARVAIIGAGLIGAEVASTAAKNGCEVTLIDPAPIPLVPAVGPEIAEALHAMHAEHGITCFTGLPTEITHDGEAFAIDLDGAHDTEGKTMIAADVVLVAIGIDTYCPLAASAELEQEGGVLVDAGGRTSNERIWAIGDVARLRNEDGSLARRHEHWESAANDGKAAAASILGAELPKFGSSWFWSDRHGVHVEGIGLMSEPGTTVIREVEGRPQLAFRVADDGRVIGAVAIDGGMAVRAARRIIDRGKIVDPADLANPDIDVKKLAR</sequence>
<dbReference type="GO" id="GO:0005737">
    <property type="term" value="C:cytoplasm"/>
    <property type="evidence" value="ECO:0007669"/>
    <property type="project" value="TreeGrafter"/>
</dbReference>
<feature type="domain" description="Reductase C-terminal" evidence="6">
    <location>
        <begin position="324"/>
        <end position="408"/>
    </location>
</feature>
<dbReference type="EMBL" id="FNQV01000013">
    <property type="protein sequence ID" value="SEA61650.1"/>
    <property type="molecule type" value="Genomic_DNA"/>
</dbReference>
<organism evidence="7 8">
    <name type="scientific">Bowdeniella nasicola</name>
    <dbReference type="NCBI Taxonomy" id="208480"/>
    <lineage>
        <taxon>Bacteria</taxon>
        <taxon>Bacillati</taxon>
        <taxon>Actinomycetota</taxon>
        <taxon>Actinomycetes</taxon>
        <taxon>Actinomycetales</taxon>
        <taxon>Actinomycetaceae</taxon>
        <taxon>Bowdeniella</taxon>
    </lineage>
</organism>
<dbReference type="AlphaFoldDB" id="A0A1H4CMV0"/>
<dbReference type="Gene3D" id="3.50.50.60">
    <property type="entry name" value="FAD/NAD(P)-binding domain"/>
    <property type="match status" value="2"/>
</dbReference>
<protein>
    <submittedName>
        <fullName evidence="7">Reductase C-terminal</fullName>
    </submittedName>
</protein>
<gene>
    <name evidence="7" type="ORF">SAMN02910418_01994</name>
</gene>
<evidence type="ECO:0000259" key="5">
    <source>
        <dbReference type="Pfam" id="PF07992"/>
    </source>
</evidence>
<dbReference type="PANTHER" id="PTHR43557">
    <property type="entry name" value="APOPTOSIS-INDUCING FACTOR 1"/>
    <property type="match status" value="1"/>
</dbReference>
<dbReference type="InterPro" id="IPR050446">
    <property type="entry name" value="FAD-oxidoreductase/Apoptosis"/>
</dbReference>
<evidence type="ECO:0000313" key="7">
    <source>
        <dbReference type="EMBL" id="SEA61650.1"/>
    </source>
</evidence>
<dbReference type="InterPro" id="IPR028202">
    <property type="entry name" value="Reductase_C"/>
</dbReference>
<evidence type="ECO:0000256" key="1">
    <source>
        <dbReference type="ARBA" id="ARBA00001974"/>
    </source>
</evidence>
<evidence type="ECO:0000256" key="3">
    <source>
        <dbReference type="ARBA" id="ARBA00022827"/>
    </source>
</evidence>
<evidence type="ECO:0000259" key="6">
    <source>
        <dbReference type="Pfam" id="PF14759"/>
    </source>
</evidence>
<keyword evidence="4" id="KW-0560">Oxidoreductase</keyword>
<keyword evidence="8" id="KW-1185">Reference proteome</keyword>
<accession>A0A1H4CMV0</accession>
<dbReference type="GO" id="GO:0016651">
    <property type="term" value="F:oxidoreductase activity, acting on NAD(P)H"/>
    <property type="evidence" value="ECO:0007669"/>
    <property type="project" value="TreeGrafter"/>
</dbReference>
<evidence type="ECO:0000256" key="2">
    <source>
        <dbReference type="ARBA" id="ARBA00022630"/>
    </source>
</evidence>
<reference evidence="8" key="1">
    <citation type="submission" date="2016-10" db="EMBL/GenBank/DDBJ databases">
        <authorList>
            <person name="Varghese N."/>
            <person name="Submissions S."/>
        </authorList>
    </citation>
    <scope>NUCLEOTIDE SEQUENCE [LARGE SCALE GENOMIC DNA]</scope>
    <source>
        <strain evidence="8">KPR-1</strain>
    </source>
</reference>
<evidence type="ECO:0000313" key="8">
    <source>
        <dbReference type="Proteomes" id="UP000199288"/>
    </source>
</evidence>
<dbReference type="Gene3D" id="3.30.390.30">
    <property type="match status" value="1"/>
</dbReference>
<evidence type="ECO:0000256" key="4">
    <source>
        <dbReference type="ARBA" id="ARBA00023002"/>
    </source>
</evidence>
<dbReference type="InterPro" id="IPR023753">
    <property type="entry name" value="FAD/NAD-binding_dom"/>
</dbReference>
<dbReference type="Proteomes" id="UP000199288">
    <property type="component" value="Unassembled WGS sequence"/>
</dbReference>
<dbReference type="Pfam" id="PF14759">
    <property type="entry name" value="Reductase_C"/>
    <property type="match status" value="1"/>
</dbReference>